<evidence type="ECO:0000256" key="7">
    <source>
        <dbReference type="ARBA" id="ARBA00024195"/>
    </source>
</evidence>
<keyword evidence="5" id="KW-0865">Zymogen</keyword>
<keyword evidence="2" id="KW-0222">Digestion</keyword>
<evidence type="ECO:0000313" key="13">
    <source>
        <dbReference type="EMBL" id="KAL0275132.1"/>
    </source>
</evidence>
<dbReference type="InterPro" id="IPR033116">
    <property type="entry name" value="TRYPSIN_SER"/>
</dbReference>
<keyword evidence="11" id="KW-0732">Signal</keyword>
<sequence>MHLRILFAILLGCACAAQDYGSDGKFLRARRDVVLGPVPSGHQFRVVAGRMADIDEFPYQAVIERPGRTHCGASVIAPRVLLTAAHCLNPVWGKPTISEKEMWVRLGSNTSLVGGRVYHIERAVPHEKYKPKSSDDEYDIALIFLKEQIAFGPNVKMIRLPTRPAKVGDLAYVTGYGRQELRSSDQMRQLMAIEIPILKNKVCNEIIKIFNKQISDTLLCAGRKTGHADACLGDSGGPMVVDDVIVGITASGFGCGRQGIPGIYTRVFEYLNWIKENSGVGPKKRKKNFQPIDFDEETEY</sequence>
<dbReference type="PRINTS" id="PR00722">
    <property type="entry name" value="CHYMOTRYPSIN"/>
</dbReference>
<evidence type="ECO:0000256" key="9">
    <source>
        <dbReference type="ARBA" id="ARBA00038868"/>
    </source>
</evidence>
<evidence type="ECO:0000256" key="1">
    <source>
        <dbReference type="ARBA" id="ARBA00022670"/>
    </source>
</evidence>
<evidence type="ECO:0000256" key="4">
    <source>
        <dbReference type="ARBA" id="ARBA00022825"/>
    </source>
</evidence>
<dbReference type="PROSITE" id="PS00134">
    <property type="entry name" value="TRYPSIN_HIS"/>
    <property type="match status" value="1"/>
</dbReference>
<name>A0AAW2HZ24_9NEOP</name>
<evidence type="ECO:0000256" key="3">
    <source>
        <dbReference type="ARBA" id="ARBA00022801"/>
    </source>
</evidence>
<gene>
    <name evidence="13" type="ORF">PYX00_003089</name>
</gene>
<dbReference type="EMBL" id="JARGDH010000002">
    <property type="protein sequence ID" value="KAL0275132.1"/>
    <property type="molecule type" value="Genomic_DNA"/>
</dbReference>
<dbReference type="Gene3D" id="2.40.10.10">
    <property type="entry name" value="Trypsin-like serine proteases"/>
    <property type="match status" value="1"/>
</dbReference>
<dbReference type="PROSITE" id="PS51257">
    <property type="entry name" value="PROKAR_LIPOPROTEIN"/>
    <property type="match status" value="1"/>
</dbReference>
<comment type="catalytic activity">
    <reaction evidence="8">
        <text>Preferential cleavage: Arg-|-Xaa, Lys-|-Xaa.</text>
        <dbReference type="EC" id="3.4.21.4"/>
    </reaction>
</comment>
<evidence type="ECO:0000256" key="6">
    <source>
        <dbReference type="ARBA" id="ARBA00023157"/>
    </source>
</evidence>
<dbReference type="CDD" id="cd00190">
    <property type="entry name" value="Tryp_SPc"/>
    <property type="match status" value="1"/>
</dbReference>
<evidence type="ECO:0000256" key="11">
    <source>
        <dbReference type="SAM" id="SignalP"/>
    </source>
</evidence>
<dbReference type="InterPro" id="IPR001314">
    <property type="entry name" value="Peptidase_S1A"/>
</dbReference>
<dbReference type="SUPFAM" id="SSF50494">
    <property type="entry name" value="Trypsin-like serine proteases"/>
    <property type="match status" value="1"/>
</dbReference>
<dbReference type="InterPro" id="IPR050430">
    <property type="entry name" value="Peptidase_S1"/>
</dbReference>
<dbReference type="GO" id="GO:0007586">
    <property type="term" value="P:digestion"/>
    <property type="evidence" value="ECO:0007669"/>
    <property type="project" value="UniProtKB-KW"/>
</dbReference>
<dbReference type="SMART" id="SM00020">
    <property type="entry name" value="Tryp_SPc"/>
    <property type="match status" value="1"/>
</dbReference>
<dbReference type="PROSITE" id="PS50240">
    <property type="entry name" value="TRYPSIN_DOM"/>
    <property type="match status" value="1"/>
</dbReference>
<evidence type="ECO:0000256" key="10">
    <source>
        <dbReference type="RuleBase" id="RU363034"/>
    </source>
</evidence>
<keyword evidence="6" id="KW-1015">Disulfide bond</keyword>
<feature type="domain" description="Peptidase S1" evidence="12">
    <location>
        <begin position="46"/>
        <end position="279"/>
    </location>
</feature>
<keyword evidence="3 10" id="KW-0378">Hydrolase</keyword>
<accession>A0AAW2HZ24</accession>
<dbReference type="Pfam" id="PF00089">
    <property type="entry name" value="Trypsin"/>
    <property type="match status" value="1"/>
</dbReference>
<dbReference type="FunFam" id="2.40.10.10:FF:000002">
    <property type="entry name" value="Transmembrane protease serine"/>
    <property type="match status" value="1"/>
</dbReference>
<organism evidence="13">
    <name type="scientific">Menopon gallinae</name>
    <name type="common">poultry shaft louse</name>
    <dbReference type="NCBI Taxonomy" id="328185"/>
    <lineage>
        <taxon>Eukaryota</taxon>
        <taxon>Metazoa</taxon>
        <taxon>Ecdysozoa</taxon>
        <taxon>Arthropoda</taxon>
        <taxon>Hexapoda</taxon>
        <taxon>Insecta</taxon>
        <taxon>Pterygota</taxon>
        <taxon>Neoptera</taxon>
        <taxon>Paraneoptera</taxon>
        <taxon>Psocodea</taxon>
        <taxon>Troctomorpha</taxon>
        <taxon>Phthiraptera</taxon>
        <taxon>Amblycera</taxon>
        <taxon>Menoponidae</taxon>
        <taxon>Menopon</taxon>
    </lineage>
</organism>
<dbReference type="AlphaFoldDB" id="A0AAW2HZ24"/>
<feature type="signal peptide" evidence="11">
    <location>
        <begin position="1"/>
        <end position="16"/>
    </location>
</feature>
<dbReference type="InterPro" id="IPR001254">
    <property type="entry name" value="Trypsin_dom"/>
</dbReference>
<dbReference type="InterPro" id="IPR018114">
    <property type="entry name" value="TRYPSIN_HIS"/>
</dbReference>
<protein>
    <recommendedName>
        <fullName evidence="9">trypsin</fullName>
        <ecNumber evidence="9">3.4.21.4</ecNumber>
    </recommendedName>
</protein>
<dbReference type="GO" id="GO:0006508">
    <property type="term" value="P:proteolysis"/>
    <property type="evidence" value="ECO:0007669"/>
    <property type="project" value="UniProtKB-KW"/>
</dbReference>
<proteinExistence type="inferred from homology"/>
<dbReference type="EC" id="3.4.21.4" evidence="9"/>
<dbReference type="PANTHER" id="PTHR24276:SF97">
    <property type="entry name" value="GH13245P2-RELATED"/>
    <property type="match status" value="1"/>
</dbReference>
<dbReference type="GO" id="GO:0004252">
    <property type="term" value="F:serine-type endopeptidase activity"/>
    <property type="evidence" value="ECO:0007669"/>
    <property type="project" value="UniProtKB-EC"/>
</dbReference>
<dbReference type="FunFam" id="2.40.10.10:FF:000068">
    <property type="entry name" value="transmembrane protease serine 2"/>
    <property type="match status" value="1"/>
</dbReference>
<comment type="caution">
    <text evidence="13">The sequence shown here is derived from an EMBL/GenBank/DDBJ whole genome shotgun (WGS) entry which is preliminary data.</text>
</comment>
<evidence type="ECO:0000256" key="8">
    <source>
        <dbReference type="ARBA" id="ARBA00036320"/>
    </source>
</evidence>
<evidence type="ECO:0000256" key="5">
    <source>
        <dbReference type="ARBA" id="ARBA00023145"/>
    </source>
</evidence>
<dbReference type="InterPro" id="IPR009003">
    <property type="entry name" value="Peptidase_S1_PA"/>
</dbReference>
<comment type="similarity">
    <text evidence="7">Belongs to the peptidase S1 family. CLIP subfamily.</text>
</comment>
<keyword evidence="4 10" id="KW-0720">Serine protease</keyword>
<keyword evidence="1 10" id="KW-0645">Protease</keyword>
<dbReference type="InterPro" id="IPR043504">
    <property type="entry name" value="Peptidase_S1_PA_chymotrypsin"/>
</dbReference>
<reference evidence="13" key="1">
    <citation type="journal article" date="2024" name="Gigascience">
        <title>Chromosome-level genome of the poultry shaft louse Menopon gallinae provides insight into the host-switching and adaptive evolution of parasitic lice.</title>
        <authorList>
            <person name="Xu Y."/>
            <person name="Ma L."/>
            <person name="Liu S."/>
            <person name="Liang Y."/>
            <person name="Liu Q."/>
            <person name="He Z."/>
            <person name="Tian L."/>
            <person name="Duan Y."/>
            <person name="Cai W."/>
            <person name="Li H."/>
            <person name="Song F."/>
        </authorList>
    </citation>
    <scope>NUCLEOTIDE SEQUENCE</scope>
    <source>
        <strain evidence="13">Cailab_2023a</strain>
    </source>
</reference>
<evidence type="ECO:0000256" key="2">
    <source>
        <dbReference type="ARBA" id="ARBA00022757"/>
    </source>
</evidence>
<dbReference type="PANTHER" id="PTHR24276">
    <property type="entry name" value="POLYSERASE-RELATED"/>
    <property type="match status" value="1"/>
</dbReference>
<feature type="chain" id="PRO_5043845108" description="trypsin" evidence="11">
    <location>
        <begin position="17"/>
        <end position="300"/>
    </location>
</feature>
<evidence type="ECO:0000259" key="12">
    <source>
        <dbReference type="PROSITE" id="PS50240"/>
    </source>
</evidence>
<dbReference type="PROSITE" id="PS00135">
    <property type="entry name" value="TRYPSIN_SER"/>
    <property type="match status" value="1"/>
</dbReference>